<keyword evidence="5" id="KW-1185">Reference proteome</keyword>
<dbReference type="InterPro" id="IPR011004">
    <property type="entry name" value="Trimer_LpxA-like_sf"/>
</dbReference>
<dbReference type="InterPro" id="IPR001451">
    <property type="entry name" value="Hexapep"/>
</dbReference>
<dbReference type="InterPro" id="IPR051159">
    <property type="entry name" value="Hexapeptide_acetyltransf"/>
</dbReference>
<proteinExistence type="predicted"/>
<dbReference type="PANTHER" id="PTHR23416">
    <property type="entry name" value="SIALIC ACID SYNTHASE-RELATED"/>
    <property type="match status" value="1"/>
</dbReference>
<evidence type="ECO:0000256" key="2">
    <source>
        <dbReference type="ARBA" id="ARBA00022737"/>
    </source>
</evidence>
<dbReference type="EMBL" id="HG966617">
    <property type="protein sequence ID" value="CDO61125.1"/>
    <property type="molecule type" value="Genomic_DNA"/>
</dbReference>
<keyword evidence="2" id="KW-0677">Repeat</keyword>
<evidence type="ECO:0000256" key="1">
    <source>
        <dbReference type="ARBA" id="ARBA00022679"/>
    </source>
</evidence>
<evidence type="ECO:0000256" key="3">
    <source>
        <dbReference type="ARBA" id="ARBA00023315"/>
    </source>
</evidence>
<dbReference type="KEGG" id="pect:BN1012_Phect2913"/>
<reference evidence="4 5" key="1">
    <citation type="journal article" date="2014" name="Front. Genet.">
        <title>Genome and metabolic network of "Candidatus Phaeomarinobacter ectocarpi" Ec32, a new candidate genus of Alphaproteobacteria frequently associated with brown algae.</title>
        <authorList>
            <person name="Dittami S.M."/>
            <person name="Barbeyron T."/>
            <person name="Boyen C."/>
            <person name="Cambefort J."/>
            <person name="Collet G."/>
            <person name="Delage L."/>
            <person name="Gobet A."/>
            <person name="Groisillier A."/>
            <person name="Leblanc C."/>
            <person name="Michel G."/>
            <person name="Scornet D."/>
            <person name="Siegel A."/>
            <person name="Tapia J.E."/>
            <person name="Tonon T."/>
        </authorList>
    </citation>
    <scope>NUCLEOTIDE SEQUENCE [LARGE SCALE GENOMIC DNA]</scope>
    <source>
        <strain evidence="4 5">Ec32</strain>
    </source>
</reference>
<evidence type="ECO:0000313" key="5">
    <source>
        <dbReference type="Proteomes" id="UP000032160"/>
    </source>
</evidence>
<dbReference type="SUPFAM" id="SSF51161">
    <property type="entry name" value="Trimeric LpxA-like enzymes"/>
    <property type="match status" value="1"/>
</dbReference>
<gene>
    <name evidence="4" type="ORF">BN1012_Phect2913</name>
</gene>
<dbReference type="EC" id="2.3.1.18" evidence="4"/>
<accession>X5MNB1</accession>
<dbReference type="PROSITE" id="PS00101">
    <property type="entry name" value="HEXAPEP_TRANSFERASES"/>
    <property type="match status" value="1"/>
</dbReference>
<dbReference type="GO" id="GO:0008870">
    <property type="term" value="F:galactoside O-acetyltransferase activity"/>
    <property type="evidence" value="ECO:0007669"/>
    <property type="project" value="UniProtKB-EC"/>
</dbReference>
<sequence length="240" mass="26922">MRKEHRPHWAKRLHRLYQRAWVKHFLEPQFDSVGPYLDAGHPKYVSLYGPNISIGRCATLRTTPAYPITLTVWTSADREGRIDMGDYVLISPGTRILSSDNVTIGSNTMIAGEVYISDSDWHDVYDRTSEQGAHKPIAVEENVWLGYGVKVCKGVTIGKNSVIGAGSVVAKSIPANVIAVGNPARVVRELDPDRAIKKREDLYADPDALMAEMQQLERYFLRNNSLFSWLRALVAPSRND</sequence>
<keyword evidence="3 4" id="KW-0012">Acyltransferase</keyword>
<organism evidence="4 5">
    <name type="scientific">Candidatus Phaeomarinibacter ectocarpi</name>
    <dbReference type="NCBI Taxonomy" id="1458461"/>
    <lineage>
        <taxon>Bacteria</taxon>
        <taxon>Pseudomonadati</taxon>
        <taxon>Pseudomonadota</taxon>
        <taxon>Alphaproteobacteria</taxon>
        <taxon>Hyphomicrobiales</taxon>
        <taxon>Parvibaculaceae</taxon>
        <taxon>Candidatus Phaeomarinibacter</taxon>
    </lineage>
</organism>
<protein>
    <submittedName>
        <fullName evidence="4">Galactoside O-acetyltransferase</fullName>
        <ecNumber evidence="4">2.3.1.18</ecNumber>
    </submittedName>
</protein>
<dbReference type="InterPro" id="IPR018357">
    <property type="entry name" value="Hexapep_transf_CS"/>
</dbReference>
<dbReference type="HOGENOM" id="CLU_051638_7_0_5"/>
<dbReference type="Pfam" id="PF00132">
    <property type="entry name" value="Hexapep"/>
    <property type="match status" value="1"/>
</dbReference>
<dbReference type="Gene3D" id="2.160.10.10">
    <property type="entry name" value="Hexapeptide repeat proteins"/>
    <property type="match status" value="1"/>
</dbReference>
<keyword evidence="1 4" id="KW-0808">Transferase</keyword>
<dbReference type="RefSeq" id="WP_043949009.1">
    <property type="nucleotide sequence ID" value="NZ_HG966617.1"/>
</dbReference>
<dbReference type="OrthoDB" id="9815592at2"/>
<evidence type="ECO:0000313" key="4">
    <source>
        <dbReference type="EMBL" id="CDO61125.1"/>
    </source>
</evidence>
<dbReference type="PANTHER" id="PTHR23416:SF78">
    <property type="entry name" value="LIPOPOLYSACCHARIDE BIOSYNTHESIS O-ACETYL TRANSFERASE WBBJ-RELATED"/>
    <property type="match status" value="1"/>
</dbReference>
<dbReference type="STRING" id="1458461.BN1012_Phect2913"/>
<dbReference type="CDD" id="cd04647">
    <property type="entry name" value="LbH_MAT_like"/>
    <property type="match status" value="1"/>
</dbReference>
<dbReference type="AlphaFoldDB" id="X5MNB1"/>
<dbReference type="Proteomes" id="UP000032160">
    <property type="component" value="Chromosome I"/>
</dbReference>
<dbReference type="PATRIC" id="fig|1458461.3.peg.2919"/>
<name>X5MNB1_9HYPH</name>